<gene>
    <name evidence="3" type="ORF">LTR84_006031</name>
</gene>
<feature type="chain" id="PRO_5043552738" description="Ubiquitin 3 binding protein But2 C-terminal domain-containing protein" evidence="1">
    <location>
        <begin position="22"/>
        <end position="195"/>
    </location>
</feature>
<dbReference type="InterPro" id="IPR018620">
    <property type="entry name" value="Ubiquitin3-bd_protein_But2_C"/>
</dbReference>
<feature type="signal peptide" evidence="1">
    <location>
        <begin position="1"/>
        <end position="21"/>
    </location>
</feature>
<accession>A0AAV9N4W9</accession>
<dbReference type="Pfam" id="PF09792">
    <property type="entry name" value="But2"/>
    <property type="match status" value="1"/>
</dbReference>
<evidence type="ECO:0000313" key="4">
    <source>
        <dbReference type="Proteomes" id="UP001358417"/>
    </source>
</evidence>
<evidence type="ECO:0000256" key="1">
    <source>
        <dbReference type="SAM" id="SignalP"/>
    </source>
</evidence>
<protein>
    <recommendedName>
        <fullName evidence="2">Ubiquitin 3 binding protein But2 C-terminal domain-containing protein</fullName>
    </recommendedName>
</protein>
<evidence type="ECO:0000259" key="2">
    <source>
        <dbReference type="Pfam" id="PF09792"/>
    </source>
</evidence>
<keyword evidence="1" id="KW-0732">Signal</keyword>
<organism evidence="3 4">
    <name type="scientific">Exophiala bonariae</name>
    <dbReference type="NCBI Taxonomy" id="1690606"/>
    <lineage>
        <taxon>Eukaryota</taxon>
        <taxon>Fungi</taxon>
        <taxon>Dikarya</taxon>
        <taxon>Ascomycota</taxon>
        <taxon>Pezizomycotina</taxon>
        <taxon>Eurotiomycetes</taxon>
        <taxon>Chaetothyriomycetidae</taxon>
        <taxon>Chaetothyriales</taxon>
        <taxon>Herpotrichiellaceae</taxon>
        <taxon>Exophiala</taxon>
    </lineage>
</organism>
<proteinExistence type="predicted"/>
<sequence length="195" mass="20249">MYGTSIIALFATSFLATTSHAGPLLPRADPIVVYPSFTSQYNAKTGAVTFNTTSGLVSRNPQNGGADISTLVTFALDTKYSTNKCQLVFDLTDSKSSVSGTGKAQLYSALAPAYTSASSWPSGNLRDQDLGSIVVVKGKRATWDATAGGLLAGSNGTFPCSDIAGAIFGGEIVPRGDTVEIKWPTLVDGIKILVT</sequence>
<feature type="domain" description="Ubiquitin 3 binding protein But2 C-terminal" evidence="2">
    <location>
        <begin position="59"/>
        <end position="146"/>
    </location>
</feature>
<dbReference type="EMBL" id="JAVRRD010000022">
    <property type="protein sequence ID" value="KAK5048361.1"/>
    <property type="molecule type" value="Genomic_DNA"/>
</dbReference>
<evidence type="ECO:0000313" key="3">
    <source>
        <dbReference type="EMBL" id="KAK5048361.1"/>
    </source>
</evidence>
<dbReference type="AlphaFoldDB" id="A0AAV9N4W9"/>
<comment type="caution">
    <text evidence="3">The sequence shown here is derived from an EMBL/GenBank/DDBJ whole genome shotgun (WGS) entry which is preliminary data.</text>
</comment>
<dbReference type="Proteomes" id="UP001358417">
    <property type="component" value="Unassembled WGS sequence"/>
</dbReference>
<name>A0AAV9N4W9_9EURO</name>
<dbReference type="RefSeq" id="XP_064703819.1">
    <property type="nucleotide sequence ID" value="XM_064849595.1"/>
</dbReference>
<dbReference type="GeneID" id="89974205"/>
<reference evidence="3 4" key="1">
    <citation type="submission" date="2023-08" db="EMBL/GenBank/DDBJ databases">
        <title>Black Yeasts Isolated from many extreme environments.</title>
        <authorList>
            <person name="Coleine C."/>
            <person name="Stajich J.E."/>
            <person name="Selbmann L."/>
        </authorList>
    </citation>
    <scope>NUCLEOTIDE SEQUENCE [LARGE SCALE GENOMIC DNA]</scope>
    <source>
        <strain evidence="3 4">CCFEE 5792</strain>
    </source>
</reference>
<keyword evidence="4" id="KW-1185">Reference proteome</keyword>